<keyword evidence="2" id="KW-1185">Reference proteome</keyword>
<dbReference type="OrthoDB" id="203137at2759"/>
<accession>A0A9K3LEL6</accession>
<dbReference type="Proteomes" id="UP000693970">
    <property type="component" value="Unassembled WGS sequence"/>
</dbReference>
<reference evidence="1" key="1">
    <citation type="journal article" date="2021" name="Sci. Rep.">
        <title>Diploid genomic architecture of Nitzschia inconspicua, an elite biomass production diatom.</title>
        <authorList>
            <person name="Oliver A."/>
            <person name="Podell S."/>
            <person name="Pinowska A."/>
            <person name="Traller J.C."/>
            <person name="Smith S.R."/>
            <person name="McClure R."/>
            <person name="Beliaev A."/>
            <person name="Bohutskyi P."/>
            <person name="Hill E.A."/>
            <person name="Rabines A."/>
            <person name="Zheng H."/>
            <person name="Allen L.Z."/>
            <person name="Kuo A."/>
            <person name="Grigoriev I.V."/>
            <person name="Allen A.E."/>
            <person name="Hazlebeck D."/>
            <person name="Allen E.E."/>
        </authorList>
    </citation>
    <scope>NUCLEOTIDE SEQUENCE</scope>
    <source>
        <strain evidence="1">Hildebrandi</strain>
    </source>
</reference>
<evidence type="ECO:0000313" key="1">
    <source>
        <dbReference type="EMBL" id="KAG7360994.1"/>
    </source>
</evidence>
<protein>
    <submittedName>
        <fullName evidence="1">Uncharacterized protein</fullName>
    </submittedName>
</protein>
<proteinExistence type="predicted"/>
<evidence type="ECO:0000313" key="2">
    <source>
        <dbReference type="Proteomes" id="UP000693970"/>
    </source>
</evidence>
<dbReference type="AlphaFoldDB" id="A0A9K3LEL6"/>
<gene>
    <name evidence="1" type="ORF">IV203_036094</name>
</gene>
<name>A0A9K3LEL6_9STRA</name>
<organism evidence="1 2">
    <name type="scientific">Nitzschia inconspicua</name>
    <dbReference type="NCBI Taxonomy" id="303405"/>
    <lineage>
        <taxon>Eukaryota</taxon>
        <taxon>Sar</taxon>
        <taxon>Stramenopiles</taxon>
        <taxon>Ochrophyta</taxon>
        <taxon>Bacillariophyta</taxon>
        <taxon>Bacillariophyceae</taxon>
        <taxon>Bacillariophycidae</taxon>
        <taxon>Bacillariales</taxon>
        <taxon>Bacillariaceae</taxon>
        <taxon>Nitzschia</taxon>
    </lineage>
</organism>
<dbReference type="EMBL" id="JAGRRH010000013">
    <property type="protein sequence ID" value="KAG7360994.1"/>
    <property type="molecule type" value="Genomic_DNA"/>
</dbReference>
<reference evidence="1" key="2">
    <citation type="submission" date="2021-04" db="EMBL/GenBank/DDBJ databases">
        <authorList>
            <person name="Podell S."/>
        </authorList>
    </citation>
    <scope>NUCLEOTIDE SEQUENCE</scope>
    <source>
        <strain evidence="1">Hildebrandi</strain>
    </source>
</reference>
<comment type="caution">
    <text evidence="1">The sequence shown here is derived from an EMBL/GenBank/DDBJ whole genome shotgun (WGS) entry which is preliminary data.</text>
</comment>
<sequence>MQRENQEITASSPFQRKKDADLVADQVGLPCLIAEPALITYRSIGVGIFGMGARSLGMPLEKIALFMNSSQVSGKGQFLQAMQLTFREGAFAPYRVIGSASLVAWFLQYSVMGAAFQTFDHSLSKLFSVKPVYYGNELMRPRTRHDEEYSSSDYRMKSTIKSVLSPIMSAALETKVSNRAEVQRFFGKQQFAAIENGLKTTGLQRMAGPAFTPCMMRNLIMCQTTFILTPTTYAIYFPQEKKNKSSLFWYGLGMNIFVGNVAAITQQALWGRSLDYLAKHGQIRYSEVIREGLEKEGIRAFFTVPRWFSRVLMNCPVQGCLPYFYNEVLPLGEYTYLSAIKMFIYQPFLEEVESLQEKRREEVETT</sequence>